<proteinExistence type="predicted"/>
<accession>A0AAV7JKS6</accession>
<dbReference type="PANTHER" id="PTHR43329">
    <property type="entry name" value="EPOXIDE HYDROLASE"/>
    <property type="match status" value="1"/>
</dbReference>
<keyword evidence="1" id="KW-0472">Membrane</keyword>
<keyword evidence="1" id="KW-0812">Transmembrane</keyword>
<dbReference type="GO" id="GO:0004301">
    <property type="term" value="F:epoxide hydrolase activity"/>
    <property type="evidence" value="ECO:0007669"/>
    <property type="project" value="UniProtKB-ARBA"/>
</dbReference>
<feature type="domain" description="AB hydrolase-1" evidence="2">
    <location>
        <begin position="78"/>
        <end position="178"/>
    </location>
</feature>
<protein>
    <recommendedName>
        <fullName evidence="2">AB hydrolase-1 domain-containing protein</fullName>
    </recommendedName>
</protein>
<dbReference type="PRINTS" id="PR00111">
    <property type="entry name" value="ABHYDROLASE"/>
</dbReference>
<reference evidence="3 4" key="1">
    <citation type="journal article" date="2023" name="BMC Biol.">
        <title>The compact genome of the sponge Oopsacas minuta (Hexactinellida) is lacking key metazoan core genes.</title>
        <authorList>
            <person name="Santini S."/>
            <person name="Schenkelaars Q."/>
            <person name="Jourda C."/>
            <person name="Duchesne M."/>
            <person name="Belahbib H."/>
            <person name="Rocher C."/>
            <person name="Selva M."/>
            <person name="Riesgo A."/>
            <person name="Vervoort M."/>
            <person name="Leys S.P."/>
            <person name="Kodjabachian L."/>
            <person name="Le Bivic A."/>
            <person name="Borchiellini C."/>
            <person name="Claverie J.M."/>
            <person name="Renard E."/>
        </authorList>
    </citation>
    <scope>NUCLEOTIDE SEQUENCE [LARGE SCALE GENOMIC DNA]</scope>
    <source>
        <strain evidence="3">SPO-2</strain>
    </source>
</reference>
<comment type="caution">
    <text evidence="3">The sequence shown here is derived from an EMBL/GenBank/DDBJ whole genome shotgun (WGS) entry which is preliminary data.</text>
</comment>
<dbReference type="AlphaFoldDB" id="A0AAV7JKS6"/>
<feature type="transmembrane region" description="Helical" evidence="1">
    <location>
        <begin position="7"/>
        <end position="27"/>
    </location>
</feature>
<dbReference type="Proteomes" id="UP001165289">
    <property type="component" value="Unassembled WGS sequence"/>
</dbReference>
<organism evidence="3 4">
    <name type="scientific">Oopsacas minuta</name>
    <dbReference type="NCBI Taxonomy" id="111878"/>
    <lineage>
        <taxon>Eukaryota</taxon>
        <taxon>Metazoa</taxon>
        <taxon>Porifera</taxon>
        <taxon>Hexactinellida</taxon>
        <taxon>Hexasterophora</taxon>
        <taxon>Lyssacinosida</taxon>
        <taxon>Leucopsacidae</taxon>
        <taxon>Oopsacas</taxon>
    </lineage>
</organism>
<keyword evidence="4" id="KW-1185">Reference proteome</keyword>
<dbReference type="InterPro" id="IPR029058">
    <property type="entry name" value="AB_hydrolase_fold"/>
</dbReference>
<gene>
    <name evidence="3" type="ORF">LOD99_11865</name>
</gene>
<sequence length="308" mass="35598">MLDRIYICCYSTFRVIYVLIILFLNYITNPSDWFCKKSHKPVTPSPTCLIDSIYGEHVYITINGIQLHYVISGPEGAPVMLMLHGFMEFWYSWRYQIKEFSKKYRVVALDLPGYGYSEKPTSGKFYTMLYLTDTIIGLVNAISSNRCIIIGQSLGAAIAWNVVRTRPESFSHLIIVNGPDASRINISNLSLETQIKFCRAKGLIHQENFSKEDMDAHLAIFKQDNALTPIFNYYRFNKLDNYVVNRAKITNKTLVLWSAFDDVLTPELADECTTVLEDYKFEYLQCSHFVQQDMPKEVNTMIKNFLDV</sequence>
<evidence type="ECO:0000259" key="2">
    <source>
        <dbReference type="Pfam" id="PF00561"/>
    </source>
</evidence>
<dbReference type="EMBL" id="JAKMXF010000321">
    <property type="protein sequence ID" value="KAI6649500.1"/>
    <property type="molecule type" value="Genomic_DNA"/>
</dbReference>
<keyword evidence="1" id="KW-1133">Transmembrane helix</keyword>
<evidence type="ECO:0000256" key="1">
    <source>
        <dbReference type="SAM" id="Phobius"/>
    </source>
</evidence>
<evidence type="ECO:0000313" key="4">
    <source>
        <dbReference type="Proteomes" id="UP001165289"/>
    </source>
</evidence>
<name>A0AAV7JKS6_9METZ</name>
<dbReference type="Gene3D" id="3.40.50.1820">
    <property type="entry name" value="alpha/beta hydrolase"/>
    <property type="match status" value="2"/>
</dbReference>
<evidence type="ECO:0000313" key="3">
    <source>
        <dbReference type="EMBL" id="KAI6649500.1"/>
    </source>
</evidence>
<dbReference type="InterPro" id="IPR000073">
    <property type="entry name" value="AB_hydrolase_1"/>
</dbReference>
<dbReference type="SUPFAM" id="SSF53474">
    <property type="entry name" value="alpha/beta-Hydrolases"/>
    <property type="match status" value="1"/>
</dbReference>
<dbReference type="Pfam" id="PF00561">
    <property type="entry name" value="Abhydrolase_1"/>
    <property type="match status" value="1"/>
</dbReference>